<organism evidence="1 2">
    <name type="scientific">Candidatus Raymondbacteria bacterium RIFOXYD12_FULL_49_13</name>
    <dbReference type="NCBI Taxonomy" id="1817890"/>
    <lineage>
        <taxon>Bacteria</taxon>
        <taxon>Raymondiibacteriota</taxon>
    </lineage>
</organism>
<sequence>MTLKGHVDNGVIILDEPVNLPNGTRVTIQSKVGKVKDPSGIAGSWVDDRSAEEIIKDIYGSRRSKR</sequence>
<protein>
    <submittedName>
        <fullName evidence="1">Uncharacterized protein</fullName>
    </submittedName>
</protein>
<proteinExistence type="predicted"/>
<reference evidence="1 2" key="1">
    <citation type="journal article" date="2016" name="Nat. Commun.">
        <title>Thousands of microbial genomes shed light on interconnected biogeochemical processes in an aquifer system.</title>
        <authorList>
            <person name="Anantharaman K."/>
            <person name="Brown C.T."/>
            <person name="Hug L.A."/>
            <person name="Sharon I."/>
            <person name="Castelle C.J."/>
            <person name="Probst A.J."/>
            <person name="Thomas B.C."/>
            <person name="Singh A."/>
            <person name="Wilkins M.J."/>
            <person name="Karaoz U."/>
            <person name="Brodie E.L."/>
            <person name="Williams K.H."/>
            <person name="Hubbard S.S."/>
            <person name="Banfield J.F."/>
        </authorList>
    </citation>
    <scope>NUCLEOTIDE SEQUENCE [LARGE SCALE GENOMIC DNA]</scope>
</reference>
<evidence type="ECO:0000313" key="1">
    <source>
        <dbReference type="EMBL" id="OGK02825.1"/>
    </source>
</evidence>
<comment type="caution">
    <text evidence="1">The sequence shown here is derived from an EMBL/GenBank/DDBJ whole genome shotgun (WGS) entry which is preliminary data.</text>
</comment>
<dbReference type="Proteomes" id="UP000179243">
    <property type="component" value="Unassembled WGS sequence"/>
</dbReference>
<dbReference type="AlphaFoldDB" id="A0A1F7F832"/>
<dbReference type="EMBL" id="MFYX01000101">
    <property type="protein sequence ID" value="OGK02825.1"/>
    <property type="molecule type" value="Genomic_DNA"/>
</dbReference>
<name>A0A1F7F832_UNCRA</name>
<evidence type="ECO:0000313" key="2">
    <source>
        <dbReference type="Proteomes" id="UP000179243"/>
    </source>
</evidence>
<gene>
    <name evidence="1" type="ORF">A2519_06570</name>
</gene>
<accession>A0A1F7F832</accession>